<reference evidence="2 3" key="3">
    <citation type="journal article" date="2013" name="Rice">
        <title>Improvement of the Oryza sativa Nipponbare reference genome using next generation sequence and optical map data.</title>
        <authorList>
            <person name="Kawahara Y."/>
            <person name="de la Bastide M."/>
            <person name="Hamilton J.P."/>
            <person name="Kanamori H."/>
            <person name="McCombie W.R."/>
            <person name="Ouyang S."/>
            <person name="Schwartz D.C."/>
            <person name="Tanaka T."/>
            <person name="Wu J."/>
            <person name="Zhou S."/>
            <person name="Childs K.L."/>
            <person name="Davidson R.M."/>
            <person name="Lin H."/>
            <person name="Quesada-Ocampo L."/>
            <person name="Vaillancourt B."/>
            <person name="Sakai H."/>
            <person name="Lee S.S."/>
            <person name="Kim J."/>
            <person name="Numa H."/>
            <person name="Itoh T."/>
            <person name="Buell C.R."/>
            <person name="Matsumoto T."/>
        </authorList>
    </citation>
    <scope>NUCLEOTIDE SEQUENCE [LARGE SCALE GENOMIC DNA]</scope>
    <source>
        <strain evidence="3">cv. Nipponbare</strain>
    </source>
</reference>
<dbReference type="Proteomes" id="UP000059680">
    <property type="component" value="Chromosome 5"/>
</dbReference>
<accession>A0A0P0WKE5</accession>
<feature type="region of interest" description="Disordered" evidence="1">
    <location>
        <begin position="43"/>
        <end position="66"/>
    </location>
</feature>
<protein>
    <submittedName>
        <fullName evidence="2">Os05g0308800 protein</fullName>
    </submittedName>
</protein>
<reference evidence="2 3" key="2">
    <citation type="journal article" date="2013" name="Plant Cell Physiol.">
        <title>Rice Annotation Project Database (RAP-DB): an integrative and interactive database for rice genomics.</title>
        <authorList>
            <person name="Sakai H."/>
            <person name="Lee S.S."/>
            <person name="Tanaka T."/>
            <person name="Numa H."/>
            <person name="Kim J."/>
            <person name="Kawahara Y."/>
            <person name="Wakimoto H."/>
            <person name="Yang C.C."/>
            <person name="Iwamoto M."/>
            <person name="Abe T."/>
            <person name="Yamada Y."/>
            <person name="Muto A."/>
            <person name="Inokuchi H."/>
            <person name="Ikemura T."/>
            <person name="Matsumoto T."/>
            <person name="Sasaki T."/>
            <person name="Itoh T."/>
        </authorList>
    </citation>
    <scope>NUCLEOTIDE SEQUENCE [LARGE SCALE GENOMIC DNA]</scope>
    <source>
        <strain evidence="3">cv. Nipponbare</strain>
    </source>
</reference>
<dbReference type="AlphaFoldDB" id="A0A0P0WKE5"/>
<evidence type="ECO:0000313" key="2">
    <source>
        <dbReference type="EMBL" id="BAS93276.1"/>
    </source>
</evidence>
<proteinExistence type="predicted"/>
<sequence length="108" mass="11532">MKRSKEGRNLNGEDTLVAEVPWLRCLGEAEATTAVERMGMGRVEESEGSGAVHVGEREKTAAPARAGHIWERRGGGCAKEVESVVVVGKREVAALRSKEEPTAMSGAE</sequence>
<evidence type="ECO:0000313" key="3">
    <source>
        <dbReference type="Proteomes" id="UP000059680"/>
    </source>
</evidence>
<organism evidence="2 3">
    <name type="scientific">Oryza sativa subsp. japonica</name>
    <name type="common">Rice</name>
    <dbReference type="NCBI Taxonomy" id="39947"/>
    <lineage>
        <taxon>Eukaryota</taxon>
        <taxon>Viridiplantae</taxon>
        <taxon>Streptophyta</taxon>
        <taxon>Embryophyta</taxon>
        <taxon>Tracheophyta</taxon>
        <taxon>Spermatophyta</taxon>
        <taxon>Magnoliopsida</taxon>
        <taxon>Liliopsida</taxon>
        <taxon>Poales</taxon>
        <taxon>Poaceae</taxon>
        <taxon>BOP clade</taxon>
        <taxon>Oryzoideae</taxon>
        <taxon>Oryzeae</taxon>
        <taxon>Oryzinae</taxon>
        <taxon>Oryza</taxon>
        <taxon>Oryza sativa</taxon>
    </lineage>
</organism>
<reference evidence="3" key="1">
    <citation type="journal article" date="2005" name="Nature">
        <title>The map-based sequence of the rice genome.</title>
        <authorList>
            <consortium name="International rice genome sequencing project (IRGSP)"/>
            <person name="Matsumoto T."/>
            <person name="Wu J."/>
            <person name="Kanamori H."/>
            <person name="Katayose Y."/>
            <person name="Fujisawa M."/>
            <person name="Namiki N."/>
            <person name="Mizuno H."/>
            <person name="Yamamoto K."/>
            <person name="Antonio B.A."/>
            <person name="Baba T."/>
            <person name="Sakata K."/>
            <person name="Nagamura Y."/>
            <person name="Aoki H."/>
            <person name="Arikawa K."/>
            <person name="Arita K."/>
            <person name="Bito T."/>
            <person name="Chiden Y."/>
            <person name="Fujitsuka N."/>
            <person name="Fukunaka R."/>
            <person name="Hamada M."/>
            <person name="Harada C."/>
            <person name="Hayashi A."/>
            <person name="Hijishita S."/>
            <person name="Honda M."/>
            <person name="Hosokawa S."/>
            <person name="Ichikawa Y."/>
            <person name="Idonuma A."/>
            <person name="Iijima M."/>
            <person name="Ikeda M."/>
            <person name="Ikeno M."/>
            <person name="Ito K."/>
            <person name="Ito S."/>
            <person name="Ito T."/>
            <person name="Ito Y."/>
            <person name="Ito Y."/>
            <person name="Iwabuchi A."/>
            <person name="Kamiya K."/>
            <person name="Karasawa W."/>
            <person name="Kurita K."/>
            <person name="Katagiri S."/>
            <person name="Kikuta A."/>
            <person name="Kobayashi H."/>
            <person name="Kobayashi N."/>
            <person name="Machita K."/>
            <person name="Maehara T."/>
            <person name="Masukawa M."/>
            <person name="Mizubayashi T."/>
            <person name="Mukai Y."/>
            <person name="Nagasaki H."/>
            <person name="Nagata Y."/>
            <person name="Naito S."/>
            <person name="Nakashima M."/>
            <person name="Nakama Y."/>
            <person name="Nakamichi Y."/>
            <person name="Nakamura M."/>
            <person name="Meguro A."/>
            <person name="Negishi M."/>
            <person name="Ohta I."/>
            <person name="Ohta T."/>
            <person name="Okamoto M."/>
            <person name="Ono N."/>
            <person name="Saji S."/>
            <person name="Sakaguchi M."/>
            <person name="Sakai K."/>
            <person name="Shibata M."/>
            <person name="Shimokawa T."/>
            <person name="Song J."/>
            <person name="Takazaki Y."/>
            <person name="Terasawa K."/>
            <person name="Tsugane M."/>
            <person name="Tsuji K."/>
            <person name="Ueda S."/>
            <person name="Waki K."/>
            <person name="Yamagata H."/>
            <person name="Yamamoto M."/>
            <person name="Yamamoto S."/>
            <person name="Yamane H."/>
            <person name="Yoshiki S."/>
            <person name="Yoshihara R."/>
            <person name="Yukawa K."/>
            <person name="Zhong H."/>
            <person name="Yano M."/>
            <person name="Yuan Q."/>
            <person name="Ouyang S."/>
            <person name="Liu J."/>
            <person name="Jones K.M."/>
            <person name="Gansberger K."/>
            <person name="Moffat K."/>
            <person name="Hill J."/>
            <person name="Bera J."/>
            <person name="Fadrosh D."/>
            <person name="Jin S."/>
            <person name="Johri S."/>
            <person name="Kim M."/>
            <person name="Overton L."/>
            <person name="Reardon M."/>
            <person name="Tsitrin T."/>
            <person name="Vuong H."/>
            <person name="Weaver B."/>
            <person name="Ciecko A."/>
            <person name="Tallon L."/>
            <person name="Jackson J."/>
            <person name="Pai G."/>
            <person name="Aken S.V."/>
            <person name="Utterback T."/>
            <person name="Reidmuller S."/>
            <person name="Feldblyum T."/>
            <person name="Hsiao J."/>
            <person name="Zismann V."/>
            <person name="Iobst S."/>
            <person name="de Vazeille A.R."/>
            <person name="Buell C.R."/>
            <person name="Ying K."/>
            <person name="Li Y."/>
            <person name="Lu T."/>
            <person name="Huang Y."/>
            <person name="Zhao Q."/>
            <person name="Feng Q."/>
            <person name="Zhang L."/>
            <person name="Zhu J."/>
            <person name="Weng Q."/>
            <person name="Mu J."/>
            <person name="Lu Y."/>
            <person name="Fan D."/>
            <person name="Liu Y."/>
            <person name="Guan J."/>
            <person name="Zhang Y."/>
            <person name="Yu S."/>
            <person name="Liu X."/>
            <person name="Zhang Y."/>
            <person name="Hong G."/>
            <person name="Han B."/>
            <person name="Choisne N."/>
            <person name="Demange N."/>
            <person name="Orjeda G."/>
            <person name="Samain S."/>
            <person name="Cattolico L."/>
            <person name="Pelletier E."/>
            <person name="Couloux A."/>
            <person name="Segurens B."/>
            <person name="Wincker P."/>
            <person name="D'Hont A."/>
            <person name="Scarpelli C."/>
            <person name="Weissenbach J."/>
            <person name="Salanoubat M."/>
            <person name="Quetier F."/>
            <person name="Yu Y."/>
            <person name="Kim H.R."/>
            <person name="Rambo T."/>
            <person name="Currie J."/>
            <person name="Collura K."/>
            <person name="Luo M."/>
            <person name="Yang T."/>
            <person name="Ammiraju J.S.S."/>
            <person name="Engler F."/>
            <person name="Soderlund C."/>
            <person name="Wing R.A."/>
            <person name="Palmer L.E."/>
            <person name="de la Bastide M."/>
            <person name="Spiegel L."/>
            <person name="Nascimento L."/>
            <person name="Zutavern T."/>
            <person name="O'Shaughnessy A."/>
            <person name="Dike S."/>
            <person name="Dedhia N."/>
            <person name="Preston R."/>
            <person name="Balija V."/>
            <person name="McCombie W.R."/>
            <person name="Chow T."/>
            <person name="Chen H."/>
            <person name="Chung M."/>
            <person name="Chen C."/>
            <person name="Shaw J."/>
            <person name="Wu H."/>
            <person name="Hsiao K."/>
            <person name="Chao Y."/>
            <person name="Chu M."/>
            <person name="Cheng C."/>
            <person name="Hour A."/>
            <person name="Lee P."/>
            <person name="Lin S."/>
            <person name="Lin Y."/>
            <person name="Liou J."/>
            <person name="Liu S."/>
            <person name="Hsing Y."/>
            <person name="Raghuvanshi S."/>
            <person name="Mohanty A."/>
            <person name="Bharti A.K."/>
            <person name="Gaur A."/>
            <person name="Gupta V."/>
            <person name="Kumar D."/>
            <person name="Ravi V."/>
            <person name="Vij S."/>
            <person name="Kapur A."/>
            <person name="Khurana P."/>
            <person name="Khurana P."/>
            <person name="Khurana J.P."/>
            <person name="Tyagi A.K."/>
            <person name="Gaikwad K."/>
            <person name="Singh A."/>
            <person name="Dalal V."/>
            <person name="Srivastava S."/>
            <person name="Dixit A."/>
            <person name="Pal A.K."/>
            <person name="Ghazi I.A."/>
            <person name="Yadav M."/>
            <person name="Pandit A."/>
            <person name="Bhargava A."/>
            <person name="Sureshbabu K."/>
            <person name="Batra K."/>
            <person name="Sharma T.R."/>
            <person name="Mohapatra T."/>
            <person name="Singh N.K."/>
            <person name="Messing J."/>
            <person name="Nelson A.B."/>
            <person name="Fuks G."/>
            <person name="Kavchok S."/>
            <person name="Keizer G."/>
            <person name="Linton E."/>
            <person name="Llaca V."/>
            <person name="Song R."/>
            <person name="Tanyolac B."/>
            <person name="Young S."/>
            <person name="Ho-Il K."/>
            <person name="Hahn J.H."/>
            <person name="Sangsakoo G."/>
            <person name="Vanavichit A."/>
            <person name="de Mattos Luiz.A.T."/>
            <person name="Zimmer P.D."/>
            <person name="Malone G."/>
            <person name="Dellagostin O."/>
            <person name="de Oliveira A.C."/>
            <person name="Bevan M."/>
            <person name="Bancroft I."/>
            <person name="Minx P."/>
            <person name="Cordum H."/>
            <person name="Wilson R."/>
            <person name="Cheng Z."/>
            <person name="Jin W."/>
            <person name="Jiang J."/>
            <person name="Leong S.A."/>
            <person name="Iwama H."/>
            <person name="Gojobori T."/>
            <person name="Itoh T."/>
            <person name="Niimura Y."/>
            <person name="Fujii Y."/>
            <person name="Habara T."/>
            <person name="Sakai H."/>
            <person name="Sato Y."/>
            <person name="Wilson G."/>
            <person name="Kumar K."/>
            <person name="McCouch S."/>
            <person name="Juretic N."/>
            <person name="Hoen D."/>
            <person name="Wright S."/>
            <person name="Bruskiewich R."/>
            <person name="Bureau T."/>
            <person name="Miyao A."/>
            <person name="Hirochika H."/>
            <person name="Nishikawa T."/>
            <person name="Kadowaki K."/>
            <person name="Sugiura M."/>
            <person name="Burr B."/>
            <person name="Sasaki T."/>
        </authorList>
    </citation>
    <scope>NUCLEOTIDE SEQUENCE [LARGE SCALE GENOMIC DNA]</scope>
    <source>
        <strain evidence="3">cv. Nipponbare</strain>
    </source>
</reference>
<dbReference type="EMBL" id="AP014961">
    <property type="protein sequence ID" value="BAS93276.1"/>
    <property type="molecule type" value="Genomic_DNA"/>
</dbReference>
<gene>
    <name evidence="2" type="ordered locus">Os05g0308800</name>
    <name evidence="2" type="ORF">OSNPB_050308800</name>
</gene>
<dbReference type="PaxDb" id="39947-A0A0P0WKE5"/>
<dbReference type="InParanoid" id="A0A0P0WKE5"/>
<evidence type="ECO:0000256" key="1">
    <source>
        <dbReference type="SAM" id="MobiDB-lite"/>
    </source>
</evidence>
<name>A0A0P0WKE5_ORYSJ</name>
<keyword evidence="3" id="KW-1185">Reference proteome</keyword>